<dbReference type="PIRSF" id="PIRSF005644">
    <property type="entry name" value="Hdrgns_mtr_HypE"/>
    <property type="match status" value="1"/>
</dbReference>
<dbReference type="InterPro" id="IPR036921">
    <property type="entry name" value="PurM-like_N_sf"/>
</dbReference>
<feature type="compositionally biased region" description="Basic and acidic residues" evidence="2">
    <location>
        <begin position="1"/>
        <end position="17"/>
    </location>
</feature>
<evidence type="ECO:0000313" key="5">
    <source>
        <dbReference type="EMBL" id="KPJ66823.1"/>
    </source>
</evidence>
<dbReference type="PATRIC" id="fig|1703775.3.peg.3072"/>
<dbReference type="EMBL" id="LIZX01000071">
    <property type="protein sequence ID" value="KPJ66823.1"/>
    <property type="molecule type" value="Genomic_DNA"/>
</dbReference>
<evidence type="ECO:0000259" key="4">
    <source>
        <dbReference type="Pfam" id="PF02769"/>
    </source>
</evidence>
<dbReference type="InterPro" id="IPR010918">
    <property type="entry name" value="PurM-like_C_dom"/>
</dbReference>
<reference evidence="5 6" key="1">
    <citation type="journal article" date="2015" name="Microbiome">
        <title>Genomic resolution of linkages in carbon, nitrogen, and sulfur cycling among widespread estuary sediment bacteria.</title>
        <authorList>
            <person name="Baker B.J."/>
            <person name="Lazar C.S."/>
            <person name="Teske A.P."/>
            <person name="Dick G.J."/>
        </authorList>
    </citation>
    <scope>NUCLEOTIDE SEQUENCE [LARGE SCALE GENOMIC DNA]</scope>
    <source>
        <strain evidence="5">DG_54_3</strain>
    </source>
</reference>
<dbReference type="SUPFAM" id="SSF55326">
    <property type="entry name" value="PurM N-terminal domain-like"/>
    <property type="match status" value="1"/>
</dbReference>
<dbReference type="SUPFAM" id="SSF56042">
    <property type="entry name" value="PurM C-terminal domain-like"/>
    <property type="match status" value="1"/>
</dbReference>
<protein>
    <submittedName>
        <fullName evidence="5">AIR synthase</fullName>
    </submittedName>
</protein>
<gene>
    <name evidence="5" type="ORF">AMJ44_07770</name>
</gene>
<evidence type="ECO:0000256" key="2">
    <source>
        <dbReference type="SAM" id="MobiDB-lite"/>
    </source>
</evidence>
<comment type="similarity">
    <text evidence="1">Belongs to the HypE family.</text>
</comment>
<evidence type="ECO:0000313" key="6">
    <source>
        <dbReference type="Proteomes" id="UP000051861"/>
    </source>
</evidence>
<accession>A0A0S7XWK5</accession>
<organism evidence="5 6">
    <name type="scientific">candidate division WOR-1 bacterium DG_54_3</name>
    <dbReference type="NCBI Taxonomy" id="1703775"/>
    <lineage>
        <taxon>Bacteria</taxon>
        <taxon>Bacillati</taxon>
        <taxon>Saganbacteria</taxon>
    </lineage>
</organism>
<dbReference type="AlphaFoldDB" id="A0A0S7XWK5"/>
<dbReference type="Gene3D" id="3.90.650.10">
    <property type="entry name" value="PurM-like C-terminal domain"/>
    <property type="match status" value="1"/>
</dbReference>
<dbReference type="Pfam" id="PF00586">
    <property type="entry name" value="AIRS"/>
    <property type="match status" value="1"/>
</dbReference>
<evidence type="ECO:0000256" key="1">
    <source>
        <dbReference type="ARBA" id="ARBA00006243"/>
    </source>
</evidence>
<sequence length="366" mass="40535">MSYEEKKPTEERGKENQLPDVGKISPEIFDELIYPHLGADCKSILVGPKHGVDIGVVDLGEDKVMVTTTDPVFIVPEYGFERAAWFAIHILASDAVTSGLKPNYLSIDLNLPLSMTKDQLSTMWRVISEECKKMGMSIISGHTARYHGCNYPMVGGATVICMGEKSKYVSPQMATLGDRVIITKGAAIEAAGIFAVAFKDRIEEYFGKDFSQRAEKIFYQMSVVEDALTAVEVGTRKNGVTAMHDATECGIWGGLYELAKASNVGMRIEKDKIIVLDEVEKICSKFDMDPYSSISEGTLIVTCKEAKAELVVEKLKNKNIPSSVVGDVIPEEKGILLVENNRERLLEHPRIDPFWIAFNKALDQQD</sequence>
<dbReference type="PANTHER" id="PTHR30303:SF4">
    <property type="entry name" value="HYDROGENASE EXPRESSION_FORMATION PROTEIN HYPE"/>
    <property type="match status" value="1"/>
</dbReference>
<dbReference type="PANTHER" id="PTHR30303">
    <property type="entry name" value="HYDROGENASE ISOENZYMES FORMATION PROTEIN HYPE"/>
    <property type="match status" value="1"/>
</dbReference>
<dbReference type="Proteomes" id="UP000051861">
    <property type="component" value="Unassembled WGS sequence"/>
</dbReference>
<feature type="domain" description="PurM-like C-terminal" evidence="4">
    <location>
        <begin position="177"/>
        <end position="336"/>
    </location>
</feature>
<name>A0A0S7XWK5_UNCSA</name>
<dbReference type="InterPro" id="IPR036676">
    <property type="entry name" value="PurM-like_C_sf"/>
</dbReference>
<evidence type="ECO:0000259" key="3">
    <source>
        <dbReference type="Pfam" id="PF00586"/>
    </source>
</evidence>
<feature type="domain" description="PurM-like N-terminal" evidence="3">
    <location>
        <begin position="53"/>
        <end position="157"/>
    </location>
</feature>
<dbReference type="InterPro" id="IPR016188">
    <property type="entry name" value="PurM-like_N"/>
</dbReference>
<comment type="caution">
    <text evidence="5">The sequence shown here is derived from an EMBL/GenBank/DDBJ whole genome shotgun (WGS) entry which is preliminary data.</text>
</comment>
<proteinExistence type="inferred from homology"/>
<dbReference type="CDD" id="cd06061">
    <property type="entry name" value="PurM-like1"/>
    <property type="match status" value="1"/>
</dbReference>
<dbReference type="Pfam" id="PF02769">
    <property type="entry name" value="AIRS_C"/>
    <property type="match status" value="1"/>
</dbReference>
<dbReference type="Gene3D" id="3.30.1330.10">
    <property type="entry name" value="PurM-like, N-terminal domain"/>
    <property type="match status" value="1"/>
</dbReference>
<dbReference type="GO" id="GO:0051604">
    <property type="term" value="P:protein maturation"/>
    <property type="evidence" value="ECO:0007669"/>
    <property type="project" value="TreeGrafter"/>
</dbReference>
<dbReference type="InterPro" id="IPR011854">
    <property type="entry name" value="HypE"/>
</dbReference>
<feature type="region of interest" description="Disordered" evidence="2">
    <location>
        <begin position="1"/>
        <end position="21"/>
    </location>
</feature>